<protein>
    <recommendedName>
        <fullName evidence="4">Hydrophobic seed protein</fullName>
    </recommendedName>
</protein>
<accession>A0A4D6NLX8</accession>
<keyword evidence="1" id="KW-0732">Signal</keyword>
<dbReference type="AlphaFoldDB" id="A0A4D6NLX8"/>
<dbReference type="EMBL" id="CP039355">
    <property type="protein sequence ID" value="QCE13674.1"/>
    <property type="molecule type" value="Genomic_DNA"/>
</dbReference>
<keyword evidence="3" id="KW-1185">Reference proteome</keyword>
<sequence length="112" mass="11354">MGLSEYIAVVLSLCLVSVSMVSPQGVPGVATPPVISGQCPGGSALRLRACVSNALNITVDIPPRTTSPSCCAILTPLPMLQAQICVGIALNNVTVPGLSVADVTARLLKNCP</sequence>
<reference evidence="2 3" key="1">
    <citation type="submission" date="2019-04" db="EMBL/GenBank/DDBJ databases">
        <title>An improved genome assembly and genetic linkage map for asparagus bean, Vigna unguiculata ssp. sesquipedialis.</title>
        <authorList>
            <person name="Xia Q."/>
            <person name="Zhang R."/>
            <person name="Dong Y."/>
        </authorList>
    </citation>
    <scope>NUCLEOTIDE SEQUENCE [LARGE SCALE GENOMIC DNA]</scope>
    <source>
        <tissue evidence="2">Leaf</tissue>
    </source>
</reference>
<evidence type="ECO:0000256" key="1">
    <source>
        <dbReference type="SAM" id="SignalP"/>
    </source>
</evidence>
<proteinExistence type="predicted"/>
<name>A0A4D6NLX8_VIGUN</name>
<evidence type="ECO:0000313" key="2">
    <source>
        <dbReference type="EMBL" id="QCE13674.1"/>
    </source>
</evidence>
<dbReference type="Proteomes" id="UP000501690">
    <property type="component" value="Linkage Group LG11"/>
</dbReference>
<feature type="chain" id="PRO_5020021203" description="Hydrophobic seed protein" evidence="1">
    <location>
        <begin position="24"/>
        <end position="112"/>
    </location>
</feature>
<evidence type="ECO:0008006" key="4">
    <source>
        <dbReference type="Google" id="ProtNLM"/>
    </source>
</evidence>
<gene>
    <name evidence="2" type="ORF">DEO72_LG11g669</name>
</gene>
<evidence type="ECO:0000313" key="3">
    <source>
        <dbReference type="Proteomes" id="UP000501690"/>
    </source>
</evidence>
<feature type="signal peptide" evidence="1">
    <location>
        <begin position="1"/>
        <end position="23"/>
    </location>
</feature>
<organism evidence="2 3">
    <name type="scientific">Vigna unguiculata</name>
    <name type="common">Cowpea</name>
    <dbReference type="NCBI Taxonomy" id="3917"/>
    <lineage>
        <taxon>Eukaryota</taxon>
        <taxon>Viridiplantae</taxon>
        <taxon>Streptophyta</taxon>
        <taxon>Embryophyta</taxon>
        <taxon>Tracheophyta</taxon>
        <taxon>Spermatophyta</taxon>
        <taxon>Magnoliopsida</taxon>
        <taxon>eudicotyledons</taxon>
        <taxon>Gunneridae</taxon>
        <taxon>Pentapetalae</taxon>
        <taxon>rosids</taxon>
        <taxon>fabids</taxon>
        <taxon>Fabales</taxon>
        <taxon>Fabaceae</taxon>
        <taxon>Papilionoideae</taxon>
        <taxon>50 kb inversion clade</taxon>
        <taxon>NPAAA clade</taxon>
        <taxon>indigoferoid/millettioid clade</taxon>
        <taxon>Phaseoleae</taxon>
        <taxon>Vigna</taxon>
    </lineage>
</organism>